<organism evidence="14 15">
    <name type="scientific">Tetragenococcus halophilus</name>
    <name type="common">Pediococcus halophilus</name>
    <dbReference type="NCBI Taxonomy" id="51669"/>
    <lineage>
        <taxon>Bacteria</taxon>
        <taxon>Bacillati</taxon>
        <taxon>Bacillota</taxon>
        <taxon>Bacilli</taxon>
        <taxon>Lactobacillales</taxon>
        <taxon>Enterococcaceae</taxon>
        <taxon>Tetragenococcus</taxon>
    </lineage>
</organism>
<evidence type="ECO:0000256" key="11">
    <source>
        <dbReference type="RuleBase" id="RU003783"/>
    </source>
</evidence>
<dbReference type="InterPro" id="IPR018022">
    <property type="entry name" value="IPT"/>
</dbReference>
<keyword evidence="8 10" id="KW-0460">Magnesium</keyword>
<dbReference type="InterPro" id="IPR039657">
    <property type="entry name" value="Dimethylallyltransferase"/>
</dbReference>
<dbReference type="SUPFAM" id="SSF52540">
    <property type="entry name" value="P-loop containing nucleoside triphosphate hydrolases"/>
    <property type="match status" value="1"/>
</dbReference>
<dbReference type="Proteomes" id="UP001057280">
    <property type="component" value="Unassembled WGS sequence"/>
</dbReference>
<dbReference type="EC" id="2.5.1.75" evidence="10"/>
<evidence type="ECO:0000256" key="9">
    <source>
        <dbReference type="ARBA" id="ARBA00049563"/>
    </source>
</evidence>
<evidence type="ECO:0000256" key="12">
    <source>
        <dbReference type="RuleBase" id="RU003784"/>
    </source>
</evidence>
<dbReference type="InterPro" id="IPR027417">
    <property type="entry name" value="P-loop_NTPase"/>
</dbReference>
<comment type="subunit">
    <text evidence="10">Monomer.</text>
</comment>
<gene>
    <name evidence="10 14" type="primary">miaA</name>
    <name evidence="14" type="ORF">HXW75_04435</name>
</gene>
<evidence type="ECO:0000256" key="2">
    <source>
        <dbReference type="ARBA" id="ARBA00003213"/>
    </source>
</evidence>
<name>A0AB35HNV3_TETHA</name>
<reference evidence="14" key="1">
    <citation type="submission" date="2020-06" db="EMBL/GenBank/DDBJ databases">
        <authorList>
            <person name="Link T."/>
            <person name="Ehrmann M."/>
        </authorList>
    </citation>
    <scope>NUCLEOTIDE SEQUENCE</scope>
    <source>
        <strain evidence="14">TMW 2.2257</strain>
    </source>
</reference>
<dbReference type="PANTHER" id="PTHR11088">
    <property type="entry name" value="TRNA DIMETHYLALLYLTRANSFERASE"/>
    <property type="match status" value="1"/>
</dbReference>
<evidence type="ECO:0000256" key="4">
    <source>
        <dbReference type="ARBA" id="ARBA00022679"/>
    </source>
</evidence>
<feature type="site" description="Interaction with substrate tRNA" evidence="10">
    <location>
        <position position="125"/>
    </location>
</feature>
<feature type="site" description="Interaction with substrate tRNA" evidence="10">
    <location>
        <position position="100"/>
    </location>
</feature>
<evidence type="ECO:0000313" key="15">
    <source>
        <dbReference type="Proteomes" id="UP001057280"/>
    </source>
</evidence>
<dbReference type="GO" id="GO:0005524">
    <property type="term" value="F:ATP binding"/>
    <property type="evidence" value="ECO:0007669"/>
    <property type="project" value="UniProtKB-UniRule"/>
</dbReference>
<evidence type="ECO:0000256" key="10">
    <source>
        <dbReference type="HAMAP-Rule" id="MF_00185"/>
    </source>
</evidence>
<dbReference type="Gene3D" id="3.40.50.300">
    <property type="entry name" value="P-loop containing nucleotide triphosphate hydrolases"/>
    <property type="match status" value="1"/>
</dbReference>
<dbReference type="EMBL" id="JACACB010000008">
    <property type="protein sequence ID" value="MCO8297719.1"/>
    <property type="molecule type" value="Genomic_DNA"/>
</dbReference>
<feature type="region of interest" description="Interaction with substrate tRNA" evidence="10">
    <location>
        <begin position="34"/>
        <end position="37"/>
    </location>
</feature>
<dbReference type="Gene3D" id="1.10.20.140">
    <property type="match status" value="1"/>
</dbReference>
<sequence length="305" mass="34957">MKKVLVIAGPTAVGKTSLSIQLAKSFAGEIISGDSMQIYRQLDIGTAKVTEEEKEGVLHYLIDICDIGDRYSAADFQKQGRQKITEICNRGHLPIIVGGTGLYIQSLLYDYQLGSTQKEQDDKLRHKYEVFAEKEGPQALFALLEKKDPLAAKKIHMNNQRKIIRALEVKEKTGKSIIAPEKVPKPLYDSFMIGLTTDRSLLHERINTRVDDMIQNGLVTEAELVKKYPDSQAAKGIGYKEFFPYFAKERSLAETTDLIKRNSRRYAKRQLTWFNNRMFFHWFNLLQEPQEIAQIKKEVAQWLEV</sequence>
<evidence type="ECO:0000313" key="14">
    <source>
        <dbReference type="EMBL" id="MCO8297719.1"/>
    </source>
</evidence>
<dbReference type="GO" id="GO:0006400">
    <property type="term" value="P:tRNA modification"/>
    <property type="evidence" value="ECO:0007669"/>
    <property type="project" value="TreeGrafter"/>
</dbReference>
<feature type="binding site" evidence="10">
    <location>
        <begin position="11"/>
        <end position="16"/>
    </location>
    <ligand>
        <name>substrate</name>
    </ligand>
</feature>
<comment type="catalytic activity">
    <reaction evidence="9 10 11">
        <text>adenosine(37) in tRNA + dimethylallyl diphosphate = N(6)-dimethylallyladenosine(37) in tRNA + diphosphate</text>
        <dbReference type="Rhea" id="RHEA:26482"/>
        <dbReference type="Rhea" id="RHEA-COMP:10162"/>
        <dbReference type="Rhea" id="RHEA-COMP:10375"/>
        <dbReference type="ChEBI" id="CHEBI:33019"/>
        <dbReference type="ChEBI" id="CHEBI:57623"/>
        <dbReference type="ChEBI" id="CHEBI:74411"/>
        <dbReference type="ChEBI" id="CHEBI:74415"/>
        <dbReference type="EC" id="2.5.1.75"/>
    </reaction>
</comment>
<keyword evidence="4 10" id="KW-0808">Transferase</keyword>
<dbReference type="NCBIfam" id="TIGR00174">
    <property type="entry name" value="miaA"/>
    <property type="match status" value="1"/>
</dbReference>
<accession>A0AB35HNV3</accession>
<dbReference type="AlphaFoldDB" id="A0AB35HNV3"/>
<evidence type="ECO:0000256" key="6">
    <source>
        <dbReference type="ARBA" id="ARBA00022741"/>
    </source>
</evidence>
<comment type="function">
    <text evidence="2 10 12">Catalyzes the transfer of a dimethylallyl group onto the adenine at position 37 in tRNAs that read codons beginning with uridine, leading to the formation of N6-(dimethylallyl)adenosine (i(6)A).</text>
</comment>
<dbReference type="Pfam" id="PF01715">
    <property type="entry name" value="IPPT"/>
    <property type="match status" value="1"/>
</dbReference>
<keyword evidence="5 10" id="KW-0819">tRNA processing</keyword>
<feature type="binding site" evidence="10">
    <location>
        <begin position="9"/>
        <end position="16"/>
    </location>
    <ligand>
        <name>ATP</name>
        <dbReference type="ChEBI" id="CHEBI:30616"/>
    </ligand>
</feature>
<evidence type="ECO:0000256" key="1">
    <source>
        <dbReference type="ARBA" id="ARBA00001946"/>
    </source>
</evidence>
<reference evidence="14" key="2">
    <citation type="journal article" date="2021" name="BMC Microbiol.">
        <title>The diversity among the species Tetragenococcus halophilus including new isolates from a lupine seed fermentation.</title>
        <authorList>
            <person name="Link T."/>
            <person name="Vogel R.F."/>
            <person name="Ehrmann M.A."/>
        </authorList>
    </citation>
    <scope>NUCLEOTIDE SEQUENCE</scope>
    <source>
        <strain evidence="14">TMW 2.2257</strain>
    </source>
</reference>
<evidence type="ECO:0000256" key="3">
    <source>
        <dbReference type="ARBA" id="ARBA00005842"/>
    </source>
</evidence>
<dbReference type="HAMAP" id="MF_00185">
    <property type="entry name" value="IPP_trans"/>
    <property type="match status" value="1"/>
</dbReference>
<evidence type="ECO:0000256" key="8">
    <source>
        <dbReference type="ARBA" id="ARBA00022842"/>
    </source>
</evidence>
<evidence type="ECO:0000256" key="13">
    <source>
        <dbReference type="RuleBase" id="RU003785"/>
    </source>
</evidence>
<dbReference type="GO" id="GO:0052381">
    <property type="term" value="F:tRNA dimethylallyltransferase activity"/>
    <property type="evidence" value="ECO:0007669"/>
    <property type="project" value="UniProtKB-UniRule"/>
</dbReference>
<proteinExistence type="inferred from homology"/>
<comment type="similarity">
    <text evidence="3 10 13">Belongs to the IPP transferase family.</text>
</comment>
<keyword evidence="7 10" id="KW-0067">ATP-binding</keyword>
<comment type="cofactor">
    <cofactor evidence="1 10">
        <name>Mg(2+)</name>
        <dbReference type="ChEBI" id="CHEBI:18420"/>
    </cofactor>
</comment>
<dbReference type="PANTHER" id="PTHR11088:SF60">
    <property type="entry name" value="TRNA DIMETHYLALLYLTRANSFERASE"/>
    <property type="match status" value="1"/>
</dbReference>
<keyword evidence="6 10" id="KW-0547">Nucleotide-binding</keyword>
<comment type="caution">
    <text evidence="10">Lacks conserved residue(s) required for the propagation of feature annotation.</text>
</comment>
<evidence type="ECO:0000256" key="5">
    <source>
        <dbReference type="ARBA" id="ARBA00022694"/>
    </source>
</evidence>
<comment type="caution">
    <text evidence="14">The sequence shown here is derived from an EMBL/GenBank/DDBJ whole genome shotgun (WGS) entry which is preliminary data.</text>
</comment>
<evidence type="ECO:0000256" key="7">
    <source>
        <dbReference type="ARBA" id="ARBA00022840"/>
    </source>
</evidence>
<dbReference type="RefSeq" id="WP_253210073.1">
    <property type="nucleotide sequence ID" value="NZ_JACACB010000008.1"/>
</dbReference>
<protein>
    <recommendedName>
        <fullName evidence="10">tRNA dimethylallyltransferase</fullName>
        <ecNumber evidence="10">2.5.1.75</ecNumber>
    </recommendedName>
    <alternativeName>
        <fullName evidence="10">Dimethylallyl diphosphate:tRNA dimethylallyltransferase</fullName>
        <shortName evidence="10">DMAPP:tRNA dimethylallyltransferase</shortName>
        <shortName evidence="10">DMATase</shortName>
    </alternativeName>
    <alternativeName>
        <fullName evidence="10">Isopentenyl-diphosphate:tRNA isopentenyltransferase</fullName>
        <shortName evidence="10">IPP transferase</shortName>
        <shortName evidence="10">IPPT</shortName>
        <shortName evidence="10">IPTase</shortName>
    </alternativeName>
</protein>